<dbReference type="InterPro" id="IPR011992">
    <property type="entry name" value="EF-hand-dom_pair"/>
</dbReference>
<dbReference type="InterPro" id="IPR002048">
    <property type="entry name" value="EF_hand_dom"/>
</dbReference>
<dbReference type="PROSITE" id="PS50222">
    <property type="entry name" value="EF_HAND_2"/>
    <property type="match status" value="1"/>
</dbReference>
<evidence type="ECO:0000256" key="2">
    <source>
        <dbReference type="SAM" id="MobiDB-lite"/>
    </source>
</evidence>
<keyword evidence="1" id="KW-0106">Calcium</keyword>
<proteinExistence type="predicted"/>
<dbReference type="InterPro" id="IPR001611">
    <property type="entry name" value="Leu-rich_rpt"/>
</dbReference>
<dbReference type="Gene3D" id="3.80.10.10">
    <property type="entry name" value="Ribonuclease Inhibitor"/>
    <property type="match status" value="1"/>
</dbReference>
<evidence type="ECO:0000313" key="5">
    <source>
        <dbReference type="Proteomes" id="UP000054937"/>
    </source>
</evidence>
<dbReference type="SUPFAM" id="SSF47473">
    <property type="entry name" value="EF-hand"/>
    <property type="match status" value="1"/>
</dbReference>
<dbReference type="InParanoid" id="A0A0V0R763"/>
<feature type="compositionally biased region" description="Acidic residues" evidence="2">
    <location>
        <begin position="128"/>
        <end position="137"/>
    </location>
</feature>
<keyword evidence="5" id="KW-1185">Reference proteome</keyword>
<feature type="domain" description="EF-hand" evidence="3">
    <location>
        <begin position="710"/>
        <end position="745"/>
    </location>
</feature>
<feature type="region of interest" description="Disordered" evidence="2">
    <location>
        <begin position="359"/>
        <end position="382"/>
    </location>
</feature>
<dbReference type="EMBL" id="LDAU01000031">
    <property type="protein sequence ID" value="KRX10318.1"/>
    <property type="molecule type" value="Genomic_DNA"/>
</dbReference>
<feature type="region of interest" description="Disordered" evidence="2">
    <location>
        <begin position="168"/>
        <end position="236"/>
    </location>
</feature>
<dbReference type="InterPro" id="IPR018247">
    <property type="entry name" value="EF_Hand_1_Ca_BS"/>
</dbReference>
<organism evidence="4 5">
    <name type="scientific">Pseudocohnilembus persalinus</name>
    <name type="common">Ciliate</name>
    <dbReference type="NCBI Taxonomy" id="266149"/>
    <lineage>
        <taxon>Eukaryota</taxon>
        <taxon>Sar</taxon>
        <taxon>Alveolata</taxon>
        <taxon>Ciliophora</taxon>
        <taxon>Intramacronucleata</taxon>
        <taxon>Oligohymenophorea</taxon>
        <taxon>Scuticociliatia</taxon>
        <taxon>Philasterida</taxon>
        <taxon>Pseudocohnilembidae</taxon>
        <taxon>Pseudocohnilembus</taxon>
    </lineage>
</organism>
<feature type="compositionally biased region" description="Low complexity" evidence="2">
    <location>
        <begin position="222"/>
        <end position="236"/>
    </location>
</feature>
<gene>
    <name evidence="4" type="ORF">PPERSA_02735</name>
</gene>
<feature type="compositionally biased region" description="Polar residues" evidence="2">
    <location>
        <begin position="439"/>
        <end position="450"/>
    </location>
</feature>
<protein>
    <recommendedName>
        <fullName evidence="3">EF-hand domain-containing protein</fullName>
    </recommendedName>
</protein>
<dbReference type="GO" id="GO:0005737">
    <property type="term" value="C:cytoplasm"/>
    <property type="evidence" value="ECO:0007669"/>
    <property type="project" value="TreeGrafter"/>
</dbReference>
<comment type="caution">
    <text evidence="4">The sequence shown here is derived from an EMBL/GenBank/DDBJ whole genome shotgun (WGS) entry which is preliminary data.</text>
</comment>
<feature type="compositionally biased region" description="Low complexity" evidence="2">
    <location>
        <begin position="168"/>
        <end position="214"/>
    </location>
</feature>
<dbReference type="InterPro" id="IPR032675">
    <property type="entry name" value="LRR_dom_sf"/>
</dbReference>
<accession>A0A0V0R763</accession>
<dbReference type="OrthoDB" id="2021138at2759"/>
<evidence type="ECO:0000256" key="1">
    <source>
        <dbReference type="ARBA" id="ARBA00022837"/>
    </source>
</evidence>
<feature type="compositionally biased region" description="Polar residues" evidence="2">
    <location>
        <begin position="476"/>
        <end position="491"/>
    </location>
</feature>
<reference evidence="4 5" key="1">
    <citation type="journal article" date="2015" name="Sci. Rep.">
        <title>Genome of the facultative scuticociliatosis pathogen Pseudocohnilembus persalinus provides insight into its virulence through horizontal gene transfer.</title>
        <authorList>
            <person name="Xiong J."/>
            <person name="Wang G."/>
            <person name="Cheng J."/>
            <person name="Tian M."/>
            <person name="Pan X."/>
            <person name="Warren A."/>
            <person name="Jiang C."/>
            <person name="Yuan D."/>
            <person name="Miao W."/>
        </authorList>
    </citation>
    <scope>NUCLEOTIDE SEQUENCE [LARGE SCALE GENOMIC DNA]</scope>
    <source>
        <strain evidence="4">36N120E</strain>
    </source>
</reference>
<feature type="compositionally biased region" description="Low complexity" evidence="2">
    <location>
        <begin position="424"/>
        <end position="438"/>
    </location>
</feature>
<dbReference type="GO" id="GO:0005509">
    <property type="term" value="F:calcium ion binding"/>
    <property type="evidence" value="ECO:0007669"/>
    <property type="project" value="InterPro"/>
</dbReference>
<feature type="compositionally biased region" description="Low complexity" evidence="2">
    <location>
        <begin position="138"/>
        <end position="149"/>
    </location>
</feature>
<feature type="region of interest" description="Disordered" evidence="2">
    <location>
        <begin position="123"/>
        <end position="153"/>
    </location>
</feature>
<dbReference type="SMART" id="SM00054">
    <property type="entry name" value="EFh"/>
    <property type="match status" value="1"/>
</dbReference>
<dbReference type="Proteomes" id="UP000054937">
    <property type="component" value="Unassembled WGS sequence"/>
</dbReference>
<dbReference type="PANTHER" id="PTHR16306:SF1">
    <property type="entry name" value="CHROMOSOME UNDETERMINED SCAFFOLD_7, WHOLE GENOME SHOTGUN SEQUENCE"/>
    <property type="match status" value="1"/>
</dbReference>
<sequence>MEQIQNLEEIYNENPELDSLNLEYLSISDLTPLLPILSKFSELKVLSLCGNRLKNLPQDISVLENLEFLDLSSNLISNYENIVSSLQSLPKLANLNITLKSQEDEELFIQNLPNLYMLNQRPVREDQNQEQEEDGDEQLQQQQQQQYNEGEQEDENYNYENQNQSQNQYGNYQQQQNESQNYQQQNDSYYNQQQQQQLKEQQQYQQVQQNQSQDNNEEDENQYQNKGNQNQNQNNNNSQEITLKQEDLETVAILYDSIRELYRETSSGNDKELATQFDEHVKGVMTDLQSKLQENLPDFQFNHNVLKAKFALYEICFSKTINLLNKVDPRIVEITQTLHDQHFGIFKDMSALIQNMENSNTNNNQKVNQKKNDQQQQQQLPQNLEHWRSENQELREQIAQLEEENKKYLDLIIKRSKQDNVKQQDLYSQLNSQQQQQQISPSRNFNQPGFSNISNLMQSNLQQQQQYSSNSNSNMGHKSNQSGKSVQMQNSVVGPTQVRTLTLRQLKEIIEEIYNSKQKYDQKYLEAKLPRETMEQHMYTYLNQKYGLKGLIIEWATAIINGIKKFSQEDNDIAVFGKILRNENDEEFRFVQSQVKNTIAELLKMYLRGKYPFKHNSEIKEMLMQKINGWVFEEEARDIIKYMYSAEDAEQLLLQLQGHYVIHNQKSREELRKLTREEQLALLQEKEKHKIQYFQFQKIILDFQLKSHEKFLKKFIQLFRQLDVDHNGIINENEFRVLLDTINSIIGQSQLNEEQIQKYLNQVDPYNHQQITFSQCVTLFSSEVIQGNNGQLSILQCLSMDGQNQGKVNHFQGSNE</sequence>
<dbReference type="Gene3D" id="1.10.238.10">
    <property type="entry name" value="EF-hand"/>
    <property type="match status" value="1"/>
</dbReference>
<dbReference type="PANTHER" id="PTHR16306">
    <property type="entry name" value="TRANSLIN-ASSOCIATED FACTOR X-INTERACTING PROTEIN 1"/>
    <property type="match status" value="1"/>
</dbReference>
<dbReference type="SUPFAM" id="SSF52047">
    <property type="entry name" value="RNI-like"/>
    <property type="match status" value="1"/>
</dbReference>
<evidence type="ECO:0000313" key="4">
    <source>
        <dbReference type="EMBL" id="KRX10318.1"/>
    </source>
</evidence>
<feature type="compositionally biased region" description="Low complexity" evidence="2">
    <location>
        <begin position="451"/>
        <end position="475"/>
    </location>
</feature>
<dbReference type="OMA" id="CLTNNIF"/>
<dbReference type="PROSITE" id="PS00018">
    <property type="entry name" value="EF_HAND_1"/>
    <property type="match status" value="1"/>
</dbReference>
<name>A0A0V0R763_PSEPJ</name>
<dbReference type="AlphaFoldDB" id="A0A0V0R763"/>
<evidence type="ECO:0000259" key="3">
    <source>
        <dbReference type="PROSITE" id="PS50222"/>
    </source>
</evidence>
<feature type="region of interest" description="Disordered" evidence="2">
    <location>
        <begin position="424"/>
        <end position="491"/>
    </location>
</feature>
<dbReference type="PROSITE" id="PS51450">
    <property type="entry name" value="LRR"/>
    <property type="match status" value="1"/>
</dbReference>